<evidence type="ECO:0000313" key="2">
    <source>
        <dbReference type="Proteomes" id="UP000230208"/>
    </source>
</evidence>
<dbReference type="InterPro" id="IPR052721">
    <property type="entry name" value="ET_Amicyanin"/>
</dbReference>
<name>A0A2H0R6P4_9BACT</name>
<sequence>MKKILFIFLFAVIVAIVWILTKNNNGEVVLPTNSPDSSVSVSPVPSTDINRSNSTPSMRENLVVYTDSGYSPSTIIIKKGENVMWKNESSRLMWTASALHPTHKVYPETDIGLCGKATSFLMFDSCVGVNPNQNWSFVFDNIGTWKYHNHSNPSHTGTVVVE</sequence>
<comment type="caution">
    <text evidence="1">The sequence shown here is derived from an EMBL/GenBank/DDBJ whole genome shotgun (WGS) entry which is preliminary data.</text>
</comment>
<reference evidence="1 2" key="1">
    <citation type="submission" date="2017-09" db="EMBL/GenBank/DDBJ databases">
        <title>Depth-based differentiation of microbial function through sediment-hosted aquifers and enrichment of novel symbionts in the deep terrestrial subsurface.</title>
        <authorList>
            <person name="Probst A.J."/>
            <person name="Ladd B."/>
            <person name="Jarett J.K."/>
            <person name="Geller-Mcgrath D.E."/>
            <person name="Sieber C.M."/>
            <person name="Emerson J.B."/>
            <person name="Anantharaman K."/>
            <person name="Thomas B.C."/>
            <person name="Malmstrom R."/>
            <person name="Stieglmeier M."/>
            <person name="Klingl A."/>
            <person name="Woyke T."/>
            <person name="Ryan C.M."/>
            <person name="Banfield J.F."/>
        </authorList>
    </citation>
    <scope>NUCLEOTIDE SEQUENCE [LARGE SCALE GENOMIC DNA]</scope>
    <source>
        <strain evidence="1">CG10_big_fil_rev_8_21_14_0_10_37_15</strain>
    </source>
</reference>
<evidence type="ECO:0008006" key="3">
    <source>
        <dbReference type="Google" id="ProtNLM"/>
    </source>
</evidence>
<dbReference type="SUPFAM" id="SSF49503">
    <property type="entry name" value="Cupredoxins"/>
    <property type="match status" value="1"/>
</dbReference>
<dbReference type="InterPro" id="IPR008972">
    <property type="entry name" value="Cupredoxin"/>
</dbReference>
<evidence type="ECO:0000313" key="1">
    <source>
        <dbReference type="EMBL" id="PIR41704.1"/>
    </source>
</evidence>
<dbReference type="AlphaFoldDB" id="A0A2H0R6P4"/>
<dbReference type="PANTHER" id="PTHR36507">
    <property type="entry name" value="BLL1555 PROTEIN"/>
    <property type="match status" value="1"/>
</dbReference>
<dbReference type="Gene3D" id="2.60.40.420">
    <property type="entry name" value="Cupredoxins - blue copper proteins"/>
    <property type="match status" value="1"/>
</dbReference>
<organism evidence="1 2">
    <name type="scientific">Candidatus Yanofskybacteria bacterium CG10_big_fil_rev_8_21_14_0_10_37_15</name>
    <dbReference type="NCBI Taxonomy" id="1975097"/>
    <lineage>
        <taxon>Bacteria</taxon>
        <taxon>Candidatus Yanofskyibacteriota</taxon>
    </lineage>
</organism>
<dbReference type="Proteomes" id="UP000230208">
    <property type="component" value="Unassembled WGS sequence"/>
</dbReference>
<proteinExistence type="predicted"/>
<protein>
    <recommendedName>
        <fullName evidence="3">Plastocyanin</fullName>
    </recommendedName>
</protein>
<gene>
    <name evidence="1" type="ORF">COV30_02280</name>
</gene>
<dbReference type="PANTHER" id="PTHR36507:SF1">
    <property type="entry name" value="BLL1555 PROTEIN"/>
    <property type="match status" value="1"/>
</dbReference>
<accession>A0A2H0R6P4</accession>
<dbReference type="EMBL" id="PCXP01000025">
    <property type="protein sequence ID" value="PIR41704.1"/>
    <property type="molecule type" value="Genomic_DNA"/>
</dbReference>